<dbReference type="InParanoid" id="A0A7M7JSY4"/>
<feature type="region of interest" description="Disordered" evidence="2">
    <location>
        <begin position="23"/>
        <end position="54"/>
    </location>
</feature>
<accession>A0A7M7JSY4</accession>
<dbReference type="OrthoDB" id="8021718at2759"/>
<evidence type="ECO:0000256" key="1">
    <source>
        <dbReference type="PROSITE-ProRule" id="PRU00497"/>
    </source>
</evidence>
<dbReference type="GO" id="GO:0008010">
    <property type="term" value="F:structural constituent of chitin-based larval cuticle"/>
    <property type="evidence" value="ECO:0007669"/>
    <property type="project" value="TreeGrafter"/>
</dbReference>
<evidence type="ECO:0000256" key="2">
    <source>
        <dbReference type="SAM" id="MobiDB-lite"/>
    </source>
</evidence>
<dbReference type="EnsemblMetazoa" id="XM_022799934">
    <property type="protein sequence ID" value="XP_022655669"/>
    <property type="gene ID" value="LOC111248133"/>
</dbReference>
<organism evidence="4 5">
    <name type="scientific">Varroa destructor</name>
    <name type="common">Honeybee mite</name>
    <dbReference type="NCBI Taxonomy" id="109461"/>
    <lineage>
        <taxon>Eukaryota</taxon>
        <taxon>Metazoa</taxon>
        <taxon>Ecdysozoa</taxon>
        <taxon>Arthropoda</taxon>
        <taxon>Chelicerata</taxon>
        <taxon>Arachnida</taxon>
        <taxon>Acari</taxon>
        <taxon>Parasitiformes</taxon>
        <taxon>Mesostigmata</taxon>
        <taxon>Gamasina</taxon>
        <taxon>Dermanyssoidea</taxon>
        <taxon>Varroidae</taxon>
        <taxon>Varroa</taxon>
    </lineage>
</organism>
<feature type="region of interest" description="Disordered" evidence="2">
    <location>
        <begin position="73"/>
        <end position="95"/>
    </location>
</feature>
<dbReference type="GeneID" id="111248133"/>
<dbReference type="PANTHER" id="PTHR10380">
    <property type="entry name" value="CUTICLE PROTEIN"/>
    <property type="match status" value="1"/>
</dbReference>
<dbReference type="Proteomes" id="UP000594260">
    <property type="component" value="Unplaced"/>
</dbReference>
<dbReference type="InterPro" id="IPR000618">
    <property type="entry name" value="Insect_cuticle"/>
</dbReference>
<keyword evidence="5" id="KW-1185">Reference proteome</keyword>
<dbReference type="RefSeq" id="XP_022655669.1">
    <property type="nucleotide sequence ID" value="XM_022799934.1"/>
</dbReference>
<feature type="compositionally biased region" description="Polar residues" evidence="2">
    <location>
        <begin position="32"/>
        <end position="42"/>
    </location>
</feature>
<dbReference type="AlphaFoldDB" id="A0A7M7JSY4"/>
<dbReference type="KEGG" id="vde:111248133"/>
<dbReference type="InterPro" id="IPR050468">
    <property type="entry name" value="Cuticle_Struct_Prot"/>
</dbReference>
<protein>
    <submittedName>
        <fullName evidence="4">Uncharacterized protein</fullName>
    </submittedName>
</protein>
<feature type="compositionally biased region" description="Basic and acidic residues" evidence="2">
    <location>
        <begin position="73"/>
        <end position="82"/>
    </location>
</feature>
<reference evidence="4" key="1">
    <citation type="submission" date="2021-01" db="UniProtKB">
        <authorList>
            <consortium name="EnsemblMetazoa"/>
        </authorList>
    </citation>
    <scope>IDENTIFICATION</scope>
</reference>
<dbReference type="PROSITE" id="PS51155">
    <property type="entry name" value="CHIT_BIND_RR_2"/>
    <property type="match status" value="1"/>
</dbReference>
<dbReference type="GO" id="GO:0062129">
    <property type="term" value="C:chitin-based extracellular matrix"/>
    <property type="evidence" value="ECO:0007669"/>
    <property type="project" value="TreeGrafter"/>
</dbReference>
<feature type="chain" id="PRO_5029508397" evidence="3">
    <location>
        <begin position="17"/>
        <end position="216"/>
    </location>
</feature>
<name>A0A7M7JSY4_VARDE</name>
<evidence type="ECO:0000313" key="4">
    <source>
        <dbReference type="EnsemblMetazoa" id="XP_022655669"/>
    </source>
</evidence>
<proteinExistence type="predicted"/>
<feature type="signal peptide" evidence="3">
    <location>
        <begin position="1"/>
        <end position="16"/>
    </location>
</feature>
<evidence type="ECO:0000256" key="3">
    <source>
        <dbReference type="SAM" id="SignalP"/>
    </source>
</evidence>
<keyword evidence="1" id="KW-0193">Cuticle</keyword>
<sequence>MRAILVVACSLSYALGQELEVGRARNERESLKSSSGGRQSTLSPPPAIIPSRQTSSKVVFRNDNHRENTINHIDSEFQKQKLPENTPQPYDFGYSIQDEYGNSQYRQETGHQGGIIRGSYGYTDALGTYRKVKYIADGNGFRAEVLSNEPGVKGENPASASFIVDVPRQTFQPAGFLSPPSSISKRSNVPRRFPSQRRFPSASVTSAVVSTAATLS</sequence>
<dbReference type="Pfam" id="PF00379">
    <property type="entry name" value="Chitin_bind_4"/>
    <property type="match status" value="1"/>
</dbReference>
<feature type="region of interest" description="Disordered" evidence="2">
    <location>
        <begin position="175"/>
        <end position="197"/>
    </location>
</feature>
<keyword evidence="3" id="KW-0732">Signal</keyword>
<evidence type="ECO:0000313" key="5">
    <source>
        <dbReference type="Proteomes" id="UP000594260"/>
    </source>
</evidence>
<dbReference type="PANTHER" id="PTHR10380:SF235">
    <property type="entry name" value="CUTICULAR PROTEIN 73D, ISOFORM B"/>
    <property type="match status" value="1"/>
</dbReference>